<gene>
    <name evidence="2" type="ORF">SAMN04488535_0881</name>
</gene>
<proteinExistence type="predicted"/>
<evidence type="ECO:0000313" key="2">
    <source>
        <dbReference type="EMBL" id="SDL81874.1"/>
    </source>
</evidence>
<evidence type="ECO:0000313" key="3">
    <source>
        <dbReference type="Proteomes" id="UP000199350"/>
    </source>
</evidence>
<feature type="region of interest" description="Disordered" evidence="1">
    <location>
        <begin position="1"/>
        <end position="20"/>
    </location>
</feature>
<organism evidence="2 3">
    <name type="scientific">Corynebacterium mycetoides</name>
    <dbReference type="NCBI Taxonomy" id="38302"/>
    <lineage>
        <taxon>Bacteria</taxon>
        <taxon>Bacillati</taxon>
        <taxon>Actinomycetota</taxon>
        <taxon>Actinomycetes</taxon>
        <taxon>Mycobacteriales</taxon>
        <taxon>Corynebacteriaceae</taxon>
        <taxon>Corynebacterium</taxon>
    </lineage>
</organism>
<protein>
    <submittedName>
        <fullName evidence="2">Uncharacterized protein</fullName>
    </submittedName>
</protein>
<keyword evidence="3" id="KW-1185">Reference proteome</keyword>
<accession>A0A1G9N648</accession>
<name>A0A1G9N648_9CORY</name>
<dbReference type="AlphaFoldDB" id="A0A1G9N648"/>
<dbReference type="EMBL" id="LT629700">
    <property type="protein sequence ID" value="SDL81874.1"/>
    <property type="molecule type" value="Genomic_DNA"/>
</dbReference>
<dbReference type="STRING" id="38302.SAMN04488535_0881"/>
<evidence type="ECO:0000256" key="1">
    <source>
        <dbReference type="SAM" id="MobiDB-lite"/>
    </source>
</evidence>
<reference evidence="3" key="1">
    <citation type="submission" date="2016-10" db="EMBL/GenBank/DDBJ databases">
        <authorList>
            <person name="Varghese N."/>
            <person name="Submissions S."/>
        </authorList>
    </citation>
    <scope>NUCLEOTIDE SEQUENCE [LARGE SCALE GENOMIC DNA]</scope>
    <source>
        <strain evidence="3">DSM 20632</strain>
    </source>
</reference>
<sequence length="213" mass="22750">MTAPAASRTDRPHAPSAMWGVTPRLVSRVRPAGRPGRAGARPCVSEDAGAGLWTEPSFSSSTAYVALSPQLAAVMVDADGREASHQSIGARGHSVHAAWNIAADNVLAGATRDGRTEFWVRDAAAELGGGLPPGYQLREDDVAPAAWLAHPRLFSAAHAHFTAIIRPRQELIYLTRDFRELFVFDAPAPVFARRFPSACVLRYSVGFPVVVAG</sequence>
<dbReference type="Proteomes" id="UP000199350">
    <property type="component" value="Chromosome I"/>
</dbReference>